<dbReference type="InterPro" id="IPR005119">
    <property type="entry name" value="LysR_subst-bd"/>
</dbReference>
<dbReference type="EMBL" id="VLKG01000001">
    <property type="protein sequence ID" value="TWH77117.1"/>
    <property type="molecule type" value="Genomic_DNA"/>
</dbReference>
<dbReference type="PROSITE" id="PS50931">
    <property type="entry name" value="HTH_LYSR"/>
    <property type="match status" value="1"/>
</dbReference>
<dbReference type="PANTHER" id="PTHR30537:SF5">
    <property type="entry name" value="HTH-TYPE TRANSCRIPTIONAL ACTIVATOR TTDR-RELATED"/>
    <property type="match status" value="1"/>
</dbReference>
<dbReference type="InterPro" id="IPR036390">
    <property type="entry name" value="WH_DNA-bd_sf"/>
</dbReference>
<dbReference type="PANTHER" id="PTHR30537">
    <property type="entry name" value="HTH-TYPE TRANSCRIPTIONAL REGULATOR"/>
    <property type="match status" value="1"/>
</dbReference>
<dbReference type="CDD" id="cd08422">
    <property type="entry name" value="PBP2_CrgA_like"/>
    <property type="match status" value="1"/>
</dbReference>
<dbReference type="SUPFAM" id="SSF53850">
    <property type="entry name" value="Periplasmic binding protein-like II"/>
    <property type="match status" value="1"/>
</dbReference>
<dbReference type="GO" id="GO:0003700">
    <property type="term" value="F:DNA-binding transcription factor activity"/>
    <property type="evidence" value="ECO:0007669"/>
    <property type="project" value="InterPro"/>
</dbReference>
<feature type="domain" description="HTH lysR-type" evidence="5">
    <location>
        <begin position="1"/>
        <end position="59"/>
    </location>
</feature>
<dbReference type="Pfam" id="PF03466">
    <property type="entry name" value="LysR_substrate"/>
    <property type="match status" value="1"/>
</dbReference>
<keyword evidence="2" id="KW-0805">Transcription regulation</keyword>
<comment type="similarity">
    <text evidence="1">Belongs to the LysR transcriptional regulatory family.</text>
</comment>
<dbReference type="Proteomes" id="UP000319627">
    <property type="component" value="Unassembled WGS sequence"/>
</dbReference>
<dbReference type="FunFam" id="1.10.10.10:FF:000001">
    <property type="entry name" value="LysR family transcriptional regulator"/>
    <property type="match status" value="1"/>
</dbReference>
<proteinExistence type="inferred from homology"/>
<dbReference type="InterPro" id="IPR058163">
    <property type="entry name" value="LysR-type_TF_proteobact-type"/>
</dbReference>
<dbReference type="OrthoDB" id="9786526at2"/>
<dbReference type="InterPro" id="IPR000847">
    <property type="entry name" value="LysR_HTH_N"/>
</dbReference>
<evidence type="ECO:0000313" key="7">
    <source>
        <dbReference type="Proteomes" id="UP000319627"/>
    </source>
</evidence>
<gene>
    <name evidence="6" type="ORF">LX59_00019</name>
</gene>
<reference evidence="6 7" key="1">
    <citation type="submission" date="2019-07" db="EMBL/GenBank/DDBJ databases">
        <title>Genomic Encyclopedia of Type Strains, Phase I: the one thousand microbial genomes (KMG-I) project.</title>
        <authorList>
            <person name="Kyrpides N."/>
        </authorList>
    </citation>
    <scope>NUCLEOTIDE SEQUENCE [LARGE SCALE GENOMIC DNA]</scope>
    <source>
        <strain evidence="6 7">DSM 375</strain>
    </source>
</reference>
<evidence type="ECO:0000259" key="5">
    <source>
        <dbReference type="PROSITE" id="PS50931"/>
    </source>
</evidence>
<protein>
    <submittedName>
        <fullName evidence="6">Transcriptional regulator, LysR family</fullName>
    </submittedName>
</protein>
<evidence type="ECO:0000256" key="1">
    <source>
        <dbReference type="ARBA" id="ARBA00009437"/>
    </source>
</evidence>
<dbReference type="Pfam" id="PF00126">
    <property type="entry name" value="HTH_1"/>
    <property type="match status" value="1"/>
</dbReference>
<keyword evidence="7" id="KW-1185">Reference proteome</keyword>
<dbReference type="InterPro" id="IPR036388">
    <property type="entry name" value="WH-like_DNA-bd_sf"/>
</dbReference>
<evidence type="ECO:0000256" key="3">
    <source>
        <dbReference type="ARBA" id="ARBA00023125"/>
    </source>
</evidence>
<dbReference type="SUPFAM" id="SSF46785">
    <property type="entry name" value="Winged helix' DNA-binding domain"/>
    <property type="match status" value="1"/>
</dbReference>
<keyword evidence="3" id="KW-0238">DNA-binding</keyword>
<dbReference type="GO" id="GO:0003677">
    <property type="term" value="F:DNA binding"/>
    <property type="evidence" value="ECO:0007669"/>
    <property type="project" value="UniProtKB-KW"/>
</dbReference>
<dbReference type="AlphaFoldDB" id="A0A562J1X2"/>
<comment type="caution">
    <text evidence="6">The sequence shown here is derived from an EMBL/GenBank/DDBJ whole genome shotgun (WGS) entry which is preliminary data.</text>
</comment>
<sequence>MDTLFLMRAFVCVAQTGSFTAAAIRMDLTTSYVSRAISALEDHLRTRLLHRTTRRIALTEAGQRYLQRCEQILGYIEEAEVEASEAHALPNGNLKIHSMTGIGHRYLIRAAAEYSTQYPEVHFDLTLANRLVDILEEGYDVSVVAARELPDSGYISKHLGKVYSVLCAAPSYLQQQGAPQQPSDLLQHQCLRLVYSVMSLDKWTLEGPNGQEEITIDHTHFQVNTVEAMGEAVKAGMGIGALPIYSAVQGIQEGRLVRVLPEYTLYPLGVFALYPSRQYLDAKIRTWLEFLREYLPKHLAQDEQLLLEYSQSSAPNAAVKSD</sequence>
<keyword evidence="4" id="KW-0804">Transcription</keyword>
<evidence type="ECO:0000256" key="4">
    <source>
        <dbReference type="ARBA" id="ARBA00023163"/>
    </source>
</evidence>
<evidence type="ECO:0000256" key="2">
    <source>
        <dbReference type="ARBA" id="ARBA00023015"/>
    </source>
</evidence>
<evidence type="ECO:0000313" key="6">
    <source>
        <dbReference type="EMBL" id="TWH77117.1"/>
    </source>
</evidence>
<accession>A0A562J1X2</accession>
<name>A0A562J1X2_9GAMM</name>
<dbReference type="Gene3D" id="3.40.190.290">
    <property type="match status" value="1"/>
</dbReference>
<dbReference type="Gene3D" id="1.10.10.10">
    <property type="entry name" value="Winged helix-like DNA-binding domain superfamily/Winged helix DNA-binding domain"/>
    <property type="match status" value="1"/>
</dbReference>
<organism evidence="6 7">
    <name type="scientific">Azomonas agilis</name>
    <dbReference type="NCBI Taxonomy" id="116849"/>
    <lineage>
        <taxon>Bacteria</taxon>
        <taxon>Pseudomonadati</taxon>
        <taxon>Pseudomonadota</taxon>
        <taxon>Gammaproteobacteria</taxon>
        <taxon>Pseudomonadales</taxon>
        <taxon>Pseudomonadaceae</taxon>
        <taxon>Azomonas</taxon>
    </lineage>
</organism>
<dbReference type="RefSeq" id="WP_144569816.1">
    <property type="nucleotide sequence ID" value="NZ_VLKG01000001.1"/>
</dbReference>